<dbReference type="InterPro" id="IPR010310">
    <property type="entry name" value="T7SS_ESAT-6-like"/>
</dbReference>
<protein>
    <recommendedName>
        <fullName evidence="1">ESAT-6-like protein</fullName>
    </recommendedName>
</protein>
<keyword evidence="3" id="KW-1185">Reference proteome</keyword>
<dbReference type="InterPro" id="IPR036689">
    <property type="entry name" value="ESAT-6-like_sf"/>
</dbReference>
<dbReference type="AlphaFoldDB" id="A0A2A6RG10"/>
<name>A0A2A6RG10_9CHLR</name>
<dbReference type="NCBIfam" id="TIGR03930">
    <property type="entry name" value="WXG100_ESAT6"/>
    <property type="match status" value="1"/>
</dbReference>
<sequence>MSVYDSMISLDVELAEATIQTLNRCRDSIEQELNAMLNSSNSVVATWEGNSRVQFEAQWQEAQDRLRQIIDQITLLSQGLERTKERFREAAASFG</sequence>
<comment type="similarity">
    <text evidence="1">Belongs to the WXG100 family.</text>
</comment>
<dbReference type="Gene3D" id="1.10.287.1060">
    <property type="entry name" value="ESAT-6-like"/>
    <property type="match status" value="1"/>
</dbReference>
<organism evidence="2 3">
    <name type="scientific">Candidatus Viridilinea mediisalina</name>
    <dbReference type="NCBI Taxonomy" id="2024553"/>
    <lineage>
        <taxon>Bacteria</taxon>
        <taxon>Bacillati</taxon>
        <taxon>Chloroflexota</taxon>
        <taxon>Chloroflexia</taxon>
        <taxon>Chloroflexales</taxon>
        <taxon>Chloroflexineae</taxon>
        <taxon>Oscillochloridaceae</taxon>
        <taxon>Candidatus Viridilinea</taxon>
    </lineage>
</organism>
<dbReference type="SUPFAM" id="SSF140453">
    <property type="entry name" value="EsxAB dimer-like"/>
    <property type="match status" value="1"/>
</dbReference>
<reference evidence="3" key="1">
    <citation type="submission" date="2017-08" db="EMBL/GenBank/DDBJ databases">
        <authorList>
            <person name="Grouzdev D.S."/>
            <person name="Gaisin V.A."/>
            <person name="Rysina M.S."/>
            <person name="Gorlenko V.M."/>
        </authorList>
    </citation>
    <scope>NUCLEOTIDE SEQUENCE [LARGE SCALE GENOMIC DNA]</scope>
    <source>
        <strain evidence="3">Kir15-3F</strain>
    </source>
</reference>
<dbReference type="Proteomes" id="UP000220527">
    <property type="component" value="Unassembled WGS sequence"/>
</dbReference>
<accession>A0A2A6RG10</accession>
<evidence type="ECO:0000256" key="1">
    <source>
        <dbReference type="RuleBase" id="RU362001"/>
    </source>
</evidence>
<comment type="caution">
    <text evidence="2">The sequence shown here is derived from an EMBL/GenBank/DDBJ whole genome shotgun (WGS) entry which is preliminary data.</text>
</comment>
<dbReference type="OrthoDB" id="164184at2"/>
<evidence type="ECO:0000313" key="2">
    <source>
        <dbReference type="EMBL" id="PDW01818.1"/>
    </source>
</evidence>
<evidence type="ECO:0000313" key="3">
    <source>
        <dbReference type="Proteomes" id="UP000220527"/>
    </source>
</evidence>
<dbReference type="Pfam" id="PF06013">
    <property type="entry name" value="WXG100"/>
    <property type="match status" value="1"/>
</dbReference>
<gene>
    <name evidence="2" type="ORF">CJ255_17175</name>
</gene>
<proteinExistence type="inferred from homology"/>
<dbReference type="RefSeq" id="WP_097645329.1">
    <property type="nucleotide sequence ID" value="NZ_NQWI01000106.1"/>
</dbReference>
<dbReference type="EMBL" id="NQWI01000106">
    <property type="protein sequence ID" value="PDW01818.1"/>
    <property type="molecule type" value="Genomic_DNA"/>
</dbReference>